<evidence type="ECO:0000256" key="2">
    <source>
        <dbReference type="ARBA" id="ARBA00022527"/>
    </source>
</evidence>
<dbReference type="InterPro" id="IPR000719">
    <property type="entry name" value="Prot_kinase_dom"/>
</dbReference>
<evidence type="ECO:0000256" key="3">
    <source>
        <dbReference type="ARBA" id="ARBA00022679"/>
    </source>
</evidence>
<comment type="subcellular location">
    <subcellularLocation>
        <location evidence="1">Midbody</location>
    </subcellularLocation>
</comment>
<dbReference type="AlphaFoldDB" id="A0AAN9VT84"/>
<dbReference type="PANTHER" id="PTHR24350">
    <property type="entry name" value="SERINE/THREONINE-PROTEIN KINASE IAL-RELATED"/>
    <property type="match status" value="1"/>
</dbReference>
<dbReference type="SMART" id="SM00220">
    <property type="entry name" value="S_TKc"/>
    <property type="match status" value="1"/>
</dbReference>
<dbReference type="SUPFAM" id="SSF56112">
    <property type="entry name" value="Protein kinase-like (PK-like)"/>
    <property type="match status" value="1"/>
</dbReference>
<dbReference type="InterPro" id="IPR011009">
    <property type="entry name" value="Kinase-like_dom_sf"/>
</dbReference>
<evidence type="ECO:0000256" key="6">
    <source>
        <dbReference type="ARBA" id="ARBA00022840"/>
    </source>
</evidence>
<dbReference type="GO" id="GO:0005524">
    <property type="term" value="F:ATP binding"/>
    <property type="evidence" value="ECO:0007669"/>
    <property type="project" value="UniProtKB-UniRule"/>
</dbReference>
<comment type="similarity">
    <text evidence="14">Belongs to the protein kinase superfamily. Ser/Thr protein kinase family. Aurora subfamily.</text>
</comment>
<organism evidence="17 18">
    <name type="scientific">Gryllus longicercus</name>
    <dbReference type="NCBI Taxonomy" id="2509291"/>
    <lineage>
        <taxon>Eukaryota</taxon>
        <taxon>Metazoa</taxon>
        <taxon>Ecdysozoa</taxon>
        <taxon>Arthropoda</taxon>
        <taxon>Hexapoda</taxon>
        <taxon>Insecta</taxon>
        <taxon>Pterygota</taxon>
        <taxon>Neoptera</taxon>
        <taxon>Polyneoptera</taxon>
        <taxon>Orthoptera</taxon>
        <taxon>Ensifera</taxon>
        <taxon>Gryllidea</taxon>
        <taxon>Grylloidea</taxon>
        <taxon>Gryllidae</taxon>
        <taxon>Gryllinae</taxon>
        <taxon>Gryllus</taxon>
    </lineage>
</organism>
<dbReference type="InterPro" id="IPR030616">
    <property type="entry name" value="Aur-like"/>
</dbReference>
<comment type="catalytic activity">
    <reaction evidence="7 14">
        <text>L-threonyl-[protein] + ATP = O-phospho-L-threonyl-[protein] + ADP + H(+)</text>
        <dbReference type="Rhea" id="RHEA:46608"/>
        <dbReference type="Rhea" id="RHEA-COMP:11060"/>
        <dbReference type="Rhea" id="RHEA-COMP:11605"/>
        <dbReference type="ChEBI" id="CHEBI:15378"/>
        <dbReference type="ChEBI" id="CHEBI:30013"/>
        <dbReference type="ChEBI" id="CHEBI:30616"/>
        <dbReference type="ChEBI" id="CHEBI:61977"/>
        <dbReference type="ChEBI" id="CHEBI:456216"/>
        <dbReference type="EC" id="2.7.11.1"/>
    </reaction>
</comment>
<evidence type="ECO:0000256" key="10">
    <source>
        <dbReference type="PIRSR" id="PIRSR630616-2"/>
    </source>
</evidence>
<keyword evidence="6 10" id="KW-0067">ATP-binding</keyword>
<feature type="binding site" evidence="10">
    <location>
        <begin position="123"/>
        <end position="125"/>
    </location>
    <ligand>
        <name>ATP</name>
        <dbReference type="ChEBI" id="CHEBI:30616"/>
    </ligand>
</feature>
<keyword evidence="4 10" id="KW-0547">Nucleotide-binding</keyword>
<feature type="binding site" evidence="10">
    <location>
        <begin position="172"/>
        <end position="173"/>
    </location>
    <ligand>
        <name>ATP</name>
        <dbReference type="ChEBI" id="CHEBI:30616"/>
    </ligand>
</feature>
<evidence type="ECO:0000256" key="1">
    <source>
        <dbReference type="ARBA" id="ARBA00004214"/>
    </source>
</evidence>
<keyword evidence="18" id="KW-1185">Reference proteome</keyword>
<dbReference type="GO" id="GO:0004674">
    <property type="term" value="F:protein serine/threonine kinase activity"/>
    <property type="evidence" value="ECO:0007669"/>
    <property type="project" value="UniProtKB-KW"/>
</dbReference>
<feature type="cross-link" description="Glycyl lysine isopeptide (Lys-Gly) (interchain with G-Cter in SUMO2)" evidence="11">
    <location>
        <position position="170"/>
    </location>
</feature>
<reference evidence="17 18" key="1">
    <citation type="submission" date="2024-03" db="EMBL/GenBank/DDBJ databases">
        <title>The genome assembly and annotation of the cricket Gryllus longicercus Weissman &amp; Gray.</title>
        <authorList>
            <person name="Szrajer S."/>
            <person name="Gray D."/>
            <person name="Ylla G."/>
        </authorList>
    </citation>
    <scope>NUCLEOTIDE SEQUENCE [LARGE SCALE GENOMIC DNA]</scope>
    <source>
        <strain evidence="17">DAG 2021-001</strain>
        <tissue evidence="17">Whole body minus gut</tissue>
    </source>
</reference>
<feature type="domain" description="Protein kinase" evidence="15">
    <location>
        <begin position="45"/>
        <end position="295"/>
    </location>
</feature>
<feature type="active site" description="Proton acceptor" evidence="9">
    <location>
        <position position="168"/>
    </location>
</feature>
<dbReference type="CDD" id="cd14007">
    <property type="entry name" value="STKc_Aurora"/>
    <property type="match status" value="1"/>
</dbReference>
<sequence length="312" mass="36350">MSEDLDLTGLNEEDVAYVVEMAAKMDELIDYQKKHGRYEWSLNDFEIGSSLGRGKFGRVFLAREKRTHFMVAIKVLMKSEISRSNVECQVLREIEIQSKLRHPNILQFFTFFHDSRKIYLVLEYAALGELFGHLRRANTFCEPTAAKFIYQVADALHYCHLNSVIHRDLKPENLLVNVVGDVKLADFGWSVHAPSNRRKTMCGTLDYLPPEMVKRNEHTNYVDNWCLGILCYEFLTGFTPFETDSQDKTFKRIVNMEYKFPSKIPEGGKDLISKLLRLTPQQRMSLPDVMSHPWIQKYKTHQVEPDKNGYIK</sequence>
<evidence type="ECO:0000313" key="17">
    <source>
        <dbReference type="EMBL" id="KAK7871099.1"/>
    </source>
</evidence>
<dbReference type="Proteomes" id="UP001378592">
    <property type="component" value="Unassembled WGS sequence"/>
</dbReference>
<evidence type="ECO:0000313" key="18">
    <source>
        <dbReference type="Proteomes" id="UP001378592"/>
    </source>
</evidence>
<dbReference type="PROSITE" id="PS50011">
    <property type="entry name" value="PROTEIN_KINASE_DOM"/>
    <property type="match status" value="1"/>
</dbReference>
<dbReference type="EC" id="2.7.11.1" evidence="14"/>
<gene>
    <name evidence="16" type="ORF">R5R35_010461</name>
    <name evidence="17" type="ORF">R5R35_010463</name>
</gene>
<dbReference type="PROSITE" id="PS00107">
    <property type="entry name" value="PROTEIN_KINASE_ATP"/>
    <property type="match status" value="1"/>
</dbReference>
<dbReference type="Pfam" id="PF00069">
    <property type="entry name" value="Pkinase"/>
    <property type="match status" value="1"/>
</dbReference>
<evidence type="ECO:0000256" key="13">
    <source>
        <dbReference type="RuleBase" id="RU000304"/>
    </source>
</evidence>
<dbReference type="Gene3D" id="3.30.200.20">
    <property type="entry name" value="Phosphorylase Kinase, domain 1"/>
    <property type="match status" value="1"/>
</dbReference>
<keyword evidence="3 14" id="KW-0808">Transferase</keyword>
<evidence type="ECO:0000256" key="8">
    <source>
        <dbReference type="ARBA" id="ARBA00048679"/>
    </source>
</evidence>
<evidence type="ECO:0000256" key="9">
    <source>
        <dbReference type="PIRSR" id="PIRSR630616-1"/>
    </source>
</evidence>
<feature type="binding site" evidence="10 12">
    <location>
        <position position="74"/>
    </location>
    <ligand>
        <name>ATP</name>
        <dbReference type="ChEBI" id="CHEBI:30616"/>
    </ligand>
</feature>
<comment type="catalytic activity">
    <reaction evidence="8 14">
        <text>L-seryl-[protein] + ATP = O-phospho-L-seryl-[protein] + ADP + H(+)</text>
        <dbReference type="Rhea" id="RHEA:17989"/>
        <dbReference type="Rhea" id="RHEA-COMP:9863"/>
        <dbReference type="Rhea" id="RHEA-COMP:11604"/>
        <dbReference type="ChEBI" id="CHEBI:15378"/>
        <dbReference type="ChEBI" id="CHEBI:29999"/>
        <dbReference type="ChEBI" id="CHEBI:30616"/>
        <dbReference type="ChEBI" id="CHEBI:83421"/>
        <dbReference type="ChEBI" id="CHEBI:456216"/>
        <dbReference type="EC" id="2.7.11.1"/>
    </reaction>
</comment>
<protein>
    <recommendedName>
        <fullName evidence="14">Aurora kinase</fullName>
        <ecNumber evidence="14">2.7.11.1</ecNumber>
    </recommendedName>
</protein>
<dbReference type="GO" id="GO:0000070">
    <property type="term" value="P:mitotic sister chromatid segregation"/>
    <property type="evidence" value="ECO:0007669"/>
    <property type="project" value="UniProtKB-ARBA"/>
</dbReference>
<evidence type="ECO:0000313" key="16">
    <source>
        <dbReference type="EMBL" id="KAK7871097.1"/>
    </source>
</evidence>
<dbReference type="PROSITE" id="PS00108">
    <property type="entry name" value="PROTEIN_KINASE_ST"/>
    <property type="match status" value="1"/>
</dbReference>
<accession>A0AAN9VT84</accession>
<feature type="binding site" evidence="10">
    <location>
        <position position="186"/>
    </location>
    <ligand>
        <name>ATP</name>
        <dbReference type="ChEBI" id="CHEBI:30616"/>
    </ligand>
</feature>
<name>A0AAN9VT84_9ORTH</name>
<dbReference type="FunFam" id="1.10.510.10:FF:000235">
    <property type="entry name" value="Serine/threonine-protein kinase ark1"/>
    <property type="match status" value="1"/>
</dbReference>
<dbReference type="GO" id="GO:0030496">
    <property type="term" value="C:midbody"/>
    <property type="evidence" value="ECO:0007669"/>
    <property type="project" value="UniProtKB-SubCell"/>
</dbReference>
<keyword evidence="5 14" id="KW-0418">Kinase</keyword>
<dbReference type="EMBL" id="JAZDUA010000045">
    <property type="protein sequence ID" value="KAK7871099.1"/>
    <property type="molecule type" value="Genomic_DNA"/>
</dbReference>
<dbReference type="GO" id="GO:0006325">
    <property type="term" value="P:chromatin organization"/>
    <property type="evidence" value="ECO:0007669"/>
    <property type="project" value="UniProtKB-ARBA"/>
</dbReference>
<evidence type="ECO:0000256" key="11">
    <source>
        <dbReference type="PIRSR" id="PIRSR630616-3"/>
    </source>
</evidence>
<dbReference type="InterPro" id="IPR017441">
    <property type="entry name" value="Protein_kinase_ATP_BS"/>
</dbReference>
<evidence type="ECO:0000259" key="15">
    <source>
        <dbReference type="PROSITE" id="PS50011"/>
    </source>
</evidence>
<comment type="caution">
    <text evidence="17">The sequence shown here is derived from an EMBL/GenBank/DDBJ whole genome shotgun (WGS) entry which is preliminary data.</text>
</comment>
<dbReference type="FunFam" id="3.30.200.20:FF:000042">
    <property type="entry name" value="Aurora kinase A"/>
    <property type="match status" value="1"/>
</dbReference>
<dbReference type="GO" id="GO:0032506">
    <property type="term" value="P:cytokinetic process"/>
    <property type="evidence" value="ECO:0007669"/>
    <property type="project" value="UniProtKB-ARBA"/>
</dbReference>
<dbReference type="EMBL" id="JAZDUA010000045">
    <property type="protein sequence ID" value="KAK7871097.1"/>
    <property type="molecule type" value="Genomic_DNA"/>
</dbReference>
<evidence type="ECO:0000256" key="4">
    <source>
        <dbReference type="ARBA" id="ARBA00022741"/>
    </source>
</evidence>
<feature type="binding site" evidence="10">
    <location>
        <position position="55"/>
    </location>
    <ligand>
        <name>ATP</name>
        <dbReference type="ChEBI" id="CHEBI:30616"/>
    </ligand>
</feature>
<evidence type="ECO:0000256" key="14">
    <source>
        <dbReference type="RuleBase" id="RU367134"/>
    </source>
</evidence>
<proteinExistence type="inferred from homology"/>
<keyword evidence="2 13" id="KW-0723">Serine/threonine-protein kinase</keyword>
<dbReference type="InterPro" id="IPR008271">
    <property type="entry name" value="Ser/Thr_kinase_AS"/>
</dbReference>
<dbReference type="GO" id="GO:0030261">
    <property type="term" value="P:chromosome condensation"/>
    <property type="evidence" value="ECO:0007669"/>
    <property type="project" value="UniProtKB-ARBA"/>
</dbReference>
<dbReference type="Gene3D" id="1.10.510.10">
    <property type="entry name" value="Transferase(Phosphotransferase) domain 1"/>
    <property type="match status" value="1"/>
</dbReference>
<evidence type="ECO:0000256" key="7">
    <source>
        <dbReference type="ARBA" id="ARBA00047899"/>
    </source>
</evidence>
<evidence type="ECO:0000256" key="5">
    <source>
        <dbReference type="ARBA" id="ARBA00022777"/>
    </source>
</evidence>
<evidence type="ECO:0000256" key="12">
    <source>
        <dbReference type="PROSITE-ProRule" id="PRU10141"/>
    </source>
</evidence>